<dbReference type="EMBL" id="CP065053">
    <property type="protein sequence ID" value="QPI49026.1"/>
    <property type="molecule type" value="Genomic_DNA"/>
</dbReference>
<dbReference type="Proteomes" id="UP000662888">
    <property type="component" value="Chromosome"/>
</dbReference>
<dbReference type="PANTHER" id="PTHR33258:SF1">
    <property type="entry name" value="TRANSPOSASE INSL FOR INSERTION SEQUENCE ELEMENT IS186A-RELATED"/>
    <property type="match status" value="1"/>
</dbReference>
<dbReference type="NCBIfam" id="NF033592">
    <property type="entry name" value="transpos_IS4_1"/>
    <property type="match status" value="1"/>
</dbReference>
<reference evidence="9 10" key="1">
    <citation type="submission" date="2020-11" db="EMBL/GenBank/DDBJ databases">
        <authorList>
            <person name="Sun Q."/>
        </authorList>
    </citation>
    <scope>NUCLEOTIDE SEQUENCE [LARGE SCALE GENOMIC DNA]</scope>
    <source>
        <strain evidence="9 10">P8398</strain>
    </source>
</reference>
<accession>A0AA48WDR7</accession>
<comment type="similarity">
    <text evidence="1">Belongs to the transposase 11 family.</text>
</comment>
<evidence type="ECO:0000256" key="2">
    <source>
        <dbReference type="ARBA" id="ARBA00022578"/>
    </source>
</evidence>
<proteinExistence type="inferred from homology"/>
<evidence type="ECO:0000313" key="7">
    <source>
        <dbReference type="EMBL" id="QPI47809.1"/>
    </source>
</evidence>
<dbReference type="EMBL" id="CP065053">
    <property type="protein sequence ID" value="QPI50790.1"/>
    <property type="molecule type" value="Genomic_DNA"/>
</dbReference>
<evidence type="ECO:0000313" key="8">
    <source>
        <dbReference type="EMBL" id="QPI49026.1"/>
    </source>
</evidence>
<keyword evidence="2" id="KW-0815">Transposition</keyword>
<dbReference type="Pfam" id="PF01609">
    <property type="entry name" value="DDE_Tnp_1"/>
    <property type="match status" value="1"/>
</dbReference>
<feature type="domain" description="Transposase IS4-like" evidence="6">
    <location>
        <begin position="166"/>
        <end position="334"/>
    </location>
</feature>
<evidence type="ECO:0000259" key="6">
    <source>
        <dbReference type="Pfam" id="PF01609"/>
    </source>
</evidence>
<feature type="region of interest" description="Disordered" evidence="5">
    <location>
        <begin position="395"/>
        <end position="418"/>
    </location>
</feature>
<dbReference type="InterPro" id="IPR012337">
    <property type="entry name" value="RNaseH-like_sf"/>
</dbReference>
<name>A0AA48WDR7_9BURK</name>
<protein>
    <submittedName>
        <fullName evidence="9">IS4 family transposase</fullName>
    </submittedName>
</protein>
<evidence type="ECO:0000256" key="1">
    <source>
        <dbReference type="ARBA" id="ARBA00010075"/>
    </source>
</evidence>
<feature type="compositionally biased region" description="Basic residues" evidence="5">
    <location>
        <begin position="401"/>
        <end position="418"/>
    </location>
</feature>
<keyword evidence="10" id="KW-1185">Reference proteome</keyword>
<dbReference type="Gene3D" id="3.90.350.10">
    <property type="entry name" value="Transposase Inhibitor Protein From Tn5, Chain A, domain 1"/>
    <property type="match status" value="1"/>
</dbReference>
<dbReference type="EMBL" id="CP065053">
    <property type="protein sequence ID" value="QPI47809.1"/>
    <property type="molecule type" value="Genomic_DNA"/>
</dbReference>
<evidence type="ECO:0000256" key="5">
    <source>
        <dbReference type="SAM" id="MobiDB-lite"/>
    </source>
</evidence>
<evidence type="ECO:0000313" key="10">
    <source>
        <dbReference type="Proteomes" id="UP000662888"/>
    </source>
</evidence>
<organism evidence="9 10">
    <name type="scientific">Massilia antarctica</name>
    <dbReference type="NCBI Taxonomy" id="2765360"/>
    <lineage>
        <taxon>Bacteria</taxon>
        <taxon>Pseudomonadati</taxon>
        <taxon>Pseudomonadota</taxon>
        <taxon>Betaproteobacteria</taxon>
        <taxon>Burkholderiales</taxon>
        <taxon>Oxalobacteraceae</taxon>
        <taxon>Telluria group</taxon>
        <taxon>Massilia</taxon>
    </lineage>
</organism>
<dbReference type="InterPro" id="IPR047952">
    <property type="entry name" value="Transpos_IS4"/>
</dbReference>
<dbReference type="PANTHER" id="PTHR33258">
    <property type="entry name" value="TRANSPOSASE INSL FOR INSERTION SEQUENCE ELEMENT IS186A-RELATED"/>
    <property type="match status" value="1"/>
</dbReference>
<evidence type="ECO:0000313" key="9">
    <source>
        <dbReference type="EMBL" id="QPI50790.1"/>
    </source>
</evidence>
<evidence type="ECO:0000256" key="3">
    <source>
        <dbReference type="ARBA" id="ARBA00023125"/>
    </source>
</evidence>
<gene>
    <name evidence="9" type="ORF">IV454_04225</name>
    <name evidence="7" type="ORF">IV454_19795</name>
    <name evidence="8" type="ORF">IV454_26675</name>
</gene>
<sequence length="418" mass="46956">MSLTALFIDLAVRLQSPEFLDSARHPEHPTAFTRRRKLPLPSLVALMLSGMRMSIQAELDTFFGHLAGRAQLLRTVSEQAFAQARAKLSLTAIPLLNDWLVARAEQHGFVPRWRSLRLVAADASTVRFGLRTSCLARAALPDQILFGLFLPGAELMLATSLHGIEECGERQMLVQHLDRLSSDDLLLLDRGYPACWLVALLNERAISFCMRVEKAGDGGFACVRAFLRSGLDEQVVTLNAPSRRDAADYEFNRAPQQVRLVRHVAPNGKVRVLMTNLFDTGRFPASAFGDLYHKRWRIEEAFKRLKHRLNLEHVSGLSQQAVVQDVAAKIMCDNLQTLAALTAHDQADLRAVDRINHAYAHTALKPAMPALLLGRQIARNLRDVLKLLGKHTYLHRENQSKPRKPRPKSHKFMAQKPC</sequence>
<dbReference type="SUPFAM" id="SSF53098">
    <property type="entry name" value="Ribonuclease H-like"/>
    <property type="match status" value="1"/>
</dbReference>
<evidence type="ECO:0000256" key="4">
    <source>
        <dbReference type="ARBA" id="ARBA00023172"/>
    </source>
</evidence>
<keyword evidence="4" id="KW-0233">DNA recombination</keyword>
<keyword evidence="3" id="KW-0238">DNA-binding</keyword>
<dbReference type="InterPro" id="IPR002559">
    <property type="entry name" value="Transposase_11"/>
</dbReference>